<reference evidence="4" key="1">
    <citation type="journal article" date="2019" name="Int. J. Syst. Evol. Microbiol.">
        <title>The Global Catalogue of Microorganisms (GCM) 10K type strain sequencing project: providing services to taxonomists for standard genome sequencing and annotation.</title>
        <authorList>
            <consortium name="The Broad Institute Genomics Platform"/>
            <consortium name="The Broad Institute Genome Sequencing Center for Infectious Disease"/>
            <person name="Wu L."/>
            <person name="Ma J."/>
        </authorList>
    </citation>
    <scope>NUCLEOTIDE SEQUENCE [LARGE SCALE GENOMIC DNA]</scope>
    <source>
        <strain evidence="4">CCUG 37865</strain>
    </source>
</reference>
<feature type="domain" description="Sporulation protein YpeB PepSY1 and PepSY2" evidence="1">
    <location>
        <begin position="180"/>
        <end position="369"/>
    </location>
</feature>
<dbReference type="NCBIfam" id="TIGR02889">
    <property type="entry name" value="spore_YpeB"/>
    <property type="match status" value="1"/>
</dbReference>
<name>A0ABV8WZ73_9BACI</name>
<comment type="caution">
    <text evidence="3">The sequence shown here is derived from an EMBL/GenBank/DDBJ whole genome shotgun (WGS) entry which is preliminary data.</text>
</comment>
<feature type="domain" description="Sporulation protein YpeB N-terminal" evidence="2">
    <location>
        <begin position="27"/>
        <end position="162"/>
    </location>
</feature>
<evidence type="ECO:0000313" key="4">
    <source>
        <dbReference type="Proteomes" id="UP001595882"/>
    </source>
</evidence>
<evidence type="ECO:0000313" key="3">
    <source>
        <dbReference type="EMBL" id="MFC4404333.1"/>
    </source>
</evidence>
<gene>
    <name evidence="3" type="primary">ypeB</name>
    <name evidence="3" type="ORF">ACFOY7_14785</name>
</gene>
<protein>
    <submittedName>
        <fullName evidence="3">Germination protein YpeB</fullName>
    </submittedName>
</protein>
<dbReference type="InterPro" id="IPR014239">
    <property type="entry name" value="YpeB_PepSY1-2"/>
</dbReference>
<keyword evidence="4" id="KW-1185">Reference proteome</keyword>
<organism evidence="3 4">
    <name type="scientific">Gracilibacillus xinjiangensis</name>
    <dbReference type="NCBI Taxonomy" id="1193282"/>
    <lineage>
        <taxon>Bacteria</taxon>
        <taxon>Bacillati</taxon>
        <taxon>Bacillota</taxon>
        <taxon>Bacilli</taxon>
        <taxon>Bacillales</taxon>
        <taxon>Bacillaceae</taxon>
        <taxon>Gracilibacillus</taxon>
    </lineage>
</organism>
<dbReference type="EMBL" id="JBHSDT010000008">
    <property type="protein sequence ID" value="MFC4404333.1"/>
    <property type="molecule type" value="Genomic_DNA"/>
</dbReference>
<sequence>MFRWIIIALLSLTVIGVSVWGYQEHQEKNAILIQAENDYQRSFHDLTYYMDLLHDKIGSSLAMNSREQLSPQLAEIWRITSLAHGDVGHLPLTLLPFNKTEEFLSQMGDFSYRTAVRDLEKDPLTNEELQTFESLYEMSGEIETELRKVQNMVLSENLRWMDVQLALVNNDEQADNTIIDGFKTVEKTVEGYSEGKMNTSLMGTSSKKDGYTMLGNEKISEKDAKEKMIKLFNLDKDAEVTVSTSGDGADIPLISASFQEENRSGYADITQNGGYPITLMIHREVNESNISLYEATNKAKEYLKKKEFGDLALIESNQYDHVGVFHFVPNQDDVWIYPDAIQIKVALDNGDILGFVAKDYVENHHDRTIKEPKVSEEEARSKVNPNLTIEEHHMAIIEDDLGEEVLAYVYLGTLGKDTYKIFINAETGREEQVEKLKQAEIKY</sequence>
<proteinExistence type="predicted"/>
<accession>A0ABV8WZ73</accession>
<dbReference type="InterPro" id="IPR048402">
    <property type="entry name" value="YpeB_N"/>
</dbReference>
<dbReference type="RefSeq" id="WP_390252874.1">
    <property type="nucleotide sequence ID" value="NZ_JBHSDT010000008.1"/>
</dbReference>
<dbReference type="Pfam" id="PF14620">
    <property type="entry name" value="YPEB_PepSY1-2"/>
    <property type="match status" value="1"/>
</dbReference>
<dbReference type="Pfam" id="PF20769">
    <property type="entry name" value="YPEB_N"/>
    <property type="match status" value="1"/>
</dbReference>
<dbReference type="Proteomes" id="UP001595882">
    <property type="component" value="Unassembled WGS sequence"/>
</dbReference>
<evidence type="ECO:0000259" key="1">
    <source>
        <dbReference type="Pfam" id="PF14620"/>
    </source>
</evidence>
<evidence type="ECO:0000259" key="2">
    <source>
        <dbReference type="Pfam" id="PF20769"/>
    </source>
</evidence>